<protein>
    <submittedName>
        <fullName evidence="3">Glycosyltransferase family 2 protein</fullName>
    </submittedName>
</protein>
<evidence type="ECO:0000256" key="1">
    <source>
        <dbReference type="ARBA" id="ARBA00038494"/>
    </source>
</evidence>
<reference evidence="3" key="2">
    <citation type="submission" date="2021-04" db="EMBL/GenBank/DDBJ databases">
        <authorList>
            <person name="Gilroy R."/>
        </authorList>
    </citation>
    <scope>NUCLEOTIDE SEQUENCE</scope>
    <source>
        <strain evidence="3">ChiHecec2B26-12326</strain>
    </source>
</reference>
<comment type="caution">
    <text evidence="3">The sequence shown here is derived from an EMBL/GenBank/DDBJ whole genome shotgun (WGS) entry which is preliminary data.</text>
</comment>
<sequence length="260" mass="30531">MNHISVVINTFNAERHLERVLRSVKDFDEILICDMHSMDRTIAIAREYGCTIVYHDHTGFVEPARNFAIQSARHPWVLVIDADEIVPSSLKEYLYVRTASPDCPDGIRIPMKNYFMGRFMHSDYPSLHLRFFRKEKTYWPPFVHAHPQVQGRIETIPGKRKELALVHLANDSVATNIRKTNQYTENELARRKTKKYPFCSLMGETFFRFLKLYLFKGGYKDGKAGLVYCGLNAFYKYVTIAKIWEMRVRKEDIDPELIER</sequence>
<evidence type="ECO:0000259" key="2">
    <source>
        <dbReference type="Pfam" id="PF00535"/>
    </source>
</evidence>
<feature type="domain" description="Glycosyltransferase 2-like" evidence="2">
    <location>
        <begin position="5"/>
        <end position="95"/>
    </location>
</feature>
<proteinExistence type="inferred from homology"/>
<organism evidence="3 4">
    <name type="scientific">Candidatus Parabacteroides intestinigallinarum</name>
    <dbReference type="NCBI Taxonomy" id="2838722"/>
    <lineage>
        <taxon>Bacteria</taxon>
        <taxon>Pseudomonadati</taxon>
        <taxon>Bacteroidota</taxon>
        <taxon>Bacteroidia</taxon>
        <taxon>Bacteroidales</taxon>
        <taxon>Tannerellaceae</taxon>
        <taxon>Parabacteroides</taxon>
    </lineage>
</organism>
<dbReference type="InterPro" id="IPR029044">
    <property type="entry name" value="Nucleotide-diphossugar_trans"/>
</dbReference>
<name>A0A9D1XQ42_9BACT</name>
<accession>A0A9D1XQ42</accession>
<dbReference type="PANTHER" id="PTHR43630:SF2">
    <property type="entry name" value="GLYCOSYLTRANSFERASE"/>
    <property type="match status" value="1"/>
</dbReference>
<reference evidence="3" key="1">
    <citation type="journal article" date="2021" name="PeerJ">
        <title>Extensive microbial diversity within the chicken gut microbiome revealed by metagenomics and culture.</title>
        <authorList>
            <person name="Gilroy R."/>
            <person name="Ravi A."/>
            <person name="Getino M."/>
            <person name="Pursley I."/>
            <person name="Horton D.L."/>
            <person name="Alikhan N.F."/>
            <person name="Baker D."/>
            <person name="Gharbi K."/>
            <person name="Hall N."/>
            <person name="Watson M."/>
            <person name="Adriaenssens E.M."/>
            <person name="Foster-Nyarko E."/>
            <person name="Jarju S."/>
            <person name="Secka A."/>
            <person name="Antonio M."/>
            <person name="Oren A."/>
            <person name="Chaudhuri R.R."/>
            <person name="La Ragione R."/>
            <person name="Hildebrand F."/>
            <person name="Pallen M.J."/>
        </authorList>
    </citation>
    <scope>NUCLEOTIDE SEQUENCE</scope>
    <source>
        <strain evidence="3">ChiHecec2B26-12326</strain>
    </source>
</reference>
<evidence type="ECO:0000313" key="4">
    <source>
        <dbReference type="Proteomes" id="UP000823847"/>
    </source>
</evidence>
<comment type="similarity">
    <text evidence="1">Belongs to the glycosyltransferase 2 family. WaaE/KdtX subfamily.</text>
</comment>
<dbReference type="EMBL" id="DXEN01000008">
    <property type="protein sequence ID" value="HIX85220.1"/>
    <property type="molecule type" value="Genomic_DNA"/>
</dbReference>
<dbReference type="Pfam" id="PF00535">
    <property type="entry name" value="Glycos_transf_2"/>
    <property type="match status" value="1"/>
</dbReference>
<dbReference type="CDD" id="cd02511">
    <property type="entry name" value="Beta4Glucosyltransferase"/>
    <property type="match status" value="1"/>
</dbReference>
<gene>
    <name evidence="3" type="ORF">H9848_01225</name>
</gene>
<dbReference type="AlphaFoldDB" id="A0A9D1XQ42"/>
<dbReference type="PANTHER" id="PTHR43630">
    <property type="entry name" value="POLY-BETA-1,6-N-ACETYL-D-GLUCOSAMINE SYNTHASE"/>
    <property type="match status" value="1"/>
</dbReference>
<dbReference type="Proteomes" id="UP000823847">
    <property type="component" value="Unassembled WGS sequence"/>
</dbReference>
<dbReference type="SUPFAM" id="SSF53448">
    <property type="entry name" value="Nucleotide-diphospho-sugar transferases"/>
    <property type="match status" value="1"/>
</dbReference>
<dbReference type="Gene3D" id="3.90.550.10">
    <property type="entry name" value="Spore Coat Polysaccharide Biosynthesis Protein SpsA, Chain A"/>
    <property type="match status" value="1"/>
</dbReference>
<dbReference type="InterPro" id="IPR001173">
    <property type="entry name" value="Glyco_trans_2-like"/>
</dbReference>
<evidence type="ECO:0000313" key="3">
    <source>
        <dbReference type="EMBL" id="HIX85220.1"/>
    </source>
</evidence>